<feature type="compositionally biased region" description="Gly residues" evidence="3">
    <location>
        <begin position="550"/>
        <end position="566"/>
    </location>
</feature>
<dbReference type="PANTHER" id="PTHR14398:SF0">
    <property type="entry name" value="ZINC FINGER PROTEIN SWM"/>
    <property type="match status" value="1"/>
</dbReference>
<feature type="region of interest" description="Disordered" evidence="3">
    <location>
        <begin position="519"/>
        <end position="566"/>
    </location>
</feature>
<dbReference type="STRING" id="69332.A0A388MDY3"/>
<feature type="zinc finger region" description="C3H1-type" evidence="2">
    <location>
        <begin position="619"/>
        <end position="647"/>
    </location>
</feature>
<feature type="compositionally biased region" description="Basic and acidic residues" evidence="3">
    <location>
        <begin position="232"/>
        <end position="250"/>
    </location>
</feature>
<feature type="region of interest" description="Disordered" evidence="3">
    <location>
        <begin position="163"/>
        <end position="250"/>
    </location>
</feature>
<keyword evidence="2" id="KW-0862">Zinc</keyword>
<dbReference type="GO" id="GO:0005634">
    <property type="term" value="C:nucleus"/>
    <property type="evidence" value="ECO:0007669"/>
    <property type="project" value="TreeGrafter"/>
</dbReference>
<evidence type="ECO:0000313" key="5">
    <source>
        <dbReference type="EMBL" id="GBG92767.1"/>
    </source>
</evidence>
<dbReference type="InterPro" id="IPR002483">
    <property type="entry name" value="PWI_dom"/>
</dbReference>
<dbReference type="PROSITE" id="PS50103">
    <property type="entry name" value="ZF_C3H1"/>
    <property type="match status" value="1"/>
</dbReference>
<comment type="caution">
    <text evidence="5">The sequence shown here is derived from an EMBL/GenBank/DDBJ whole genome shotgun (WGS) entry which is preliminary data.</text>
</comment>
<keyword evidence="2" id="KW-0863">Zinc-finger</keyword>
<evidence type="ECO:0000256" key="3">
    <source>
        <dbReference type="SAM" id="MobiDB-lite"/>
    </source>
</evidence>
<dbReference type="InterPro" id="IPR045137">
    <property type="entry name" value="RBM26/27"/>
</dbReference>
<reference evidence="5 6" key="1">
    <citation type="journal article" date="2018" name="Cell">
        <title>The Chara Genome: Secondary Complexity and Implications for Plant Terrestrialization.</title>
        <authorList>
            <person name="Nishiyama T."/>
            <person name="Sakayama H."/>
            <person name="Vries J.D."/>
            <person name="Buschmann H."/>
            <person name="Saint-Marcoux D."/>
            <person name="Ullrich K.K."/>
            <person name="Haas F.B."/>
            <person name="Vanderstraeten L."/>
            <person name="Becker D."/>
            <person name="Lang D."/>
            <person name="Vosolsobe S."/>
            <person name="Rombauts S."/>
            <person name="Wilhelmsson P.K.I."/>
            <person name="Janitza P."/>
            <person name="Kern R."/>
            <person name="Heyl A."/>
            <person name="Rumpler F."/>
            <person name="Villalobos L.I.A.C."/>
            <person name="Clay J.M."/>
            <person name="Skokan R."/>
            <person name="Toyoda A."/>
            <person name="Suzuki Y."/>
            <person name="Kagoshima H."/>
            <person name="Schijlen E."/>
            <person name="Tajeshwar N."/>
            <person name="Catarino B."/>
            <person name="Hetherington A.J."/>
            <person name="Saltykova A."/>
            <person name="Bonnot C."/>
            <person name="Breuninger H."/>
            <person name="Symeonidi A."/>
            <person name="Radhakrishnan G.V."/>
            <person name="Van Nieuwerburgh F."/>
            <person name="Deforce D."/>
            <person name="Chang C."/>
            <person name="Karol K.G."/>
            <person name="Hedrich R."/>
            <person name="Ulvskov P."/>
            <person name="Glockner G."/>
            <person name="Delwiche C.F."/>
            <person name="Petrasek J."/>
            <person name="Van de Peer Y."/>
            <person name="Friml J."/>
            <person name="Beilby M."/>
            <person name="Dolan L."/>
            <person name="Kohara Y."/>
            <person name="Sugano S."/>
            <person name="Fujiyama A."/>
            <person name="Delaux P.-M."/>
            <person name="Quint M."/>
            <person name="TheiBen G."/>
            <person name="Hagemann M."/>
            <person name="Harholt J."/>
            <person name="Dunand C."/>
            <person name="Zachgo S."/>
            <person name="Langdale J."/>
            <person name="Maumus F."/>
            <person name="Straeten D.V.D."/>
            <person name="Gould S.B."/>
            <person name="Rensing S.A."/>
        </authorList>
    </citation>
    <scope>NUCLEOTIDE SEQUENCE [LARGE SCALE GENOMIC DNA]</scope>
    <source>
        <strain evidence="5 6">S276</strain>
    </source>
</reference>
<dbReference type="PANTHER" id="PTHR14398">
    <property type="entry name" value="RNA RECOGNITION RRM/RNP DOMAIN"/>
    <property type="match status" value="1"/>
</dbReference>
<gene>
    <name evidence="5" type="ORF">CBR_g57010</name>
</gene>
<keyword evidence="2" id="KW-0479">Metal-binding</keyword>
<feature type="region of interest" description="Disordered" evidence="3">
    <location>
        <begin position="468"/>
        <end position="489"/>
    </location>
</feature>
<dbReference type="GO" id="GO:0008270">
    <property type="term" value="F:zinc ion binding"/>
    <property type="evidence" value="ECO:0007669"/>
    <property type="project" value="UniProtKB-KW"/>
</dbReference>
<dbReference type="AlphaFoldDB" id="A0A388MDY3"/>
<feature type="compositionally biased region" description="Gly residues" evidence="3">
    <location>
        <begin position="468"/>
        <end position="477"/>
    </location>
</feature>
<dbReference type="GO" id="GO:0003723">
    <property type="term" value="F:RNA binding"/>
    <property type="evidence" value="ECO:0007669"/>
    <property type="project" value="UniProtKB-KW"/>
</dbReference>
<accession>A0A388MDY3</accession>
<proteinExistence type="predicted"/>
<keyword evidence="1" id="KW-0694">RNA-binding</keyword>
<feature type="region of interest" description="Disordered" evidence="3">
    <location>
        <begin position="87"/>
        <end position="139"/>
    </location>
</feature>
<evidence type="ECO:0000259" key="4">
    <source>
        <dbReference type="PROSITE" id="PS50103"/>
    </source>
</evidence>
<dbReference type="InterPro" id="IPR000571">
    <property type="entry name" value="Znf_CCCH"/>
</dbReference>
<sequence>MKIGDADLPPLKKYLVKQLQPISEADPTLLSNYVVALLRNHKPRKELQKLCIDQLVDFLGKETRSFVCGLFRAFEDGAIPLSTGFLNDGSERREGANRGVGSSVAPAPLRDNVTVIPEANSRGSGDGAAAARGGEVGGRHVSEVRSGDLLAAARQCKLVSSLASVRADDDENSEVDEQYDQEEEREEDEDRNHKHRRRGPGSGGGGGEAIRDSGVFQENPVAGSGGAGCRLIPEDRGTYPRRGGRGEHAGGRVSLREVGCESSAYHIATGAGGGVDHSRLAGISGGGPHEGHAPQLPTFGERLPAGEPPGPKYVGAAAVRMERGGMAGGSGGEGAEGGVGVHSGDRGSLLLMHGGGEFPGRGEEGGGGFYGTDMVFMGKRGGAGGGASAWASPLGSGMLFRGGTCAAGSIGTHDSVFAMGGGQGPISRLEHPPVWCSGGSMKVSSSDGMTRRGGRGSCIRADGWHGIGSGDVEGGGPSPADPSDRFLPNQHFADRTSELGAPIRASVVRMTGQFCGGKGFGRRALQPPLPPATRQQQQQDGKWVGPLGFSPGGMGGNPGGGGGGAGALKMVLDHGQASPLPPSAASTLRPVSNPGPFAIRGAGAVARGRGTVVRDIGTSMGRPRCPDFEERGFCLRGNLCPLDHGNDRIVIDDVKAYNTLTPCREELGKKTGKGVESSIRVREGGIRGWSSLPGI</sequence>
<dbReference type="OrthoDB" id="443401at2759"/>
<name>A0A388MDY3_CHABU</name>
<evidence type="ECO:0000313" key="6">
    <source>
        <dbReference type="Proteomes" id="UP000265515"/>
    </source>
</evidence>
<dbReference type="Proteomes" id="UP000265515">
    <property type="component" value="Unassembled WGS sequence"/>
</dbReference>
<dbReference type="Pfam" id="PF01480">
    <property type="entry name" value="PWI"/>
    <property type="match status" value="1"/>
</dbReference>
<organism evidence="5 6">
    <name type="scientific">Chara braunii</name>
    <name type="common">Braun's stonewort</name>
    <dbReference type="NCBI Taxonomy" id="69332"/>
    <lineage>
        <taxon>Eukaryota</taxon>
        <taxon>Viridiplantae</taxon>
        <taxon>Streptophyta</taxon>
        <taxon>Charophyceae</taxon>
        <taxon>Charales</taxon>
        <taxon>Characeae</taxon>
        <taxon>Chara</taxon>
    </lineage>
</organism>
<feature type="domain" description="C3H1-type" evidence="4">
    <location>
        <begin position="619"/>
        <end position="647"/>
    </location>
</feature>
<keyword evidence="6" id="KW-1185">Reference proteome</keyword>
<dbReference type="EMBL" id="BFEA01001130">
    <property type="protein sequence ID" value="GBG92767.1"/>
    <property type="molecule type" value="Genomic_DNA"/>
</dbReference>
<evidence type="ECO:0000256" key="1">
    <source>
        <dbReference type="ARBA" id="ARBA00022884"/>
    </source>
</evidence>
<protein>
    <recommendedName>
        <fullName evidence="4">C3H1-type domain-containing protein</fullName>
    </recommendedName>
</protein>
<dbReference type="Gramene" id="GBG92767">
    <property type="protein sequence ID" value="GBG92767"/>
    <property type="gene ID" value="CBR_g57010"/>
</dbReference>
<feature type="compositionally biased region" description="Acidic residues" evidence="3">
    <location>
        <begin position="168"/>
        <end position="189"/>
    </location>
</feature>
<evidence type="ECO:0000256" key="2">
    <source>
        <dbReference type="PROSITE-ProRule" id="PRU00723"/>
    </source>
</evidence>